<dbReference type="InterPro" id="IPR027417">
    <property type="entry name" value="P-loop_NTPase"/>
</dbReference>
<dbReference type="RefSeq" id="WP_034292433.1">
    <property type="nucleotide sequence ID" value="NZ_CP091519.2"/>
</dbReference>
<dbReference type="EMBL" id="UFSO01000003">
    <property type="protein sequence ID" value="SSY80817.1"/>
    <property type="molecule type" value="Genomic_DNA"/>
</dbReference>
<dbReference type="OrthoDB" id="9805698at2"/>
<reference evidence="1 2" key="1">
    <citation type="submission" date="2018-06" db="EMBL/GenBank/DDBJ databases">
        <authorList>
            <consortium name="Pathogen Informatics"/>
            <person name="Doyle S."/>
        </authorList>
    </citation>
    <scope>NUCLEOTIDE SEQUENCE [LARGE SCALE GENOMIC DNA]</scope>
    <source>
        <strain evidence="1 2">NCTC10283</strain>
    </source>
</reference>
<gene>
    <name evidence="1" type="ORF">NCTC10283_02378</name>
</gene>
<protein>
    <recommendedName>
        <fullName evidence="3">UDP-N-acetylglucosamine kinase</fullName>
    </recommendedName>
</protein>
<sequence>MQKFILLRGHEGSGKSTFAAQQIAQFQRDYPHAHIVHLDNDHALTDEHGNYHFDFEQFSAAHKINQIRQAEAFALGKREPQRDILIINANPNQKAKTCYALIELAKAHGFVVEIYRLHNFFPNIHQVAEEDVLRGYARLNANPVDGEIHLPAVREMSAAQWAALAQLDTK</sequence>
<dbReference type="STRING" id="1120980.GCA_000745955_01070"/>
<organism evidence="1 2">
    <name type="scientific">Alysiella crassa</name>
    <dbReference type="NCBI Taxonomy" id="153491"/>
    <lineage>
        <taxon>Bacteria</taxon>
        <taxon>Pseudomonadati</taxon>
        <taxon>Pseudomonadota</taxon>
        <taxon>Betaproteobacteria</taxon>
        <taxon>Neisseriales</taxon>
        <taxon>Neisseriaceae</taxon>
        <taxon>Alysiella</taxon>
    </lineage>
</organism>
<dbReference type="Proteomes" id="UP000254209">
    <property type="component" value="Unassembled WGS sequence"/>
</dbReference>
<evidence type="ECO:0000313" key="2">
    <source>
        <dbReference type="Proteomes" id="UP000254209"/>
    </source>
</evidence>
<dbReference type="SUPFAM" id="SSF52540">
    <property type="entry name" value="P-loop containing nucleoside triphosphate hydrolases"/>
    <property type="match status" value="1"/>
</dbReference>
<evidence type="ECO:0008006" key="3">
    <source>
        <dbReference type="Google" id="ProtNLM"/>
    </source>
</evidence>
<proteinExistence type="predicted"/>
<accession>A0A376BUZ8</accession>
<dbReference type="Gene3D" id="3.40.50.300">
    <property type="entry name" value="P-loop containing nucleotide triphosphate hydrolases"/>
    <property type="match status" value="1"/>
</dbReference>
<name>A0A376BUZ8_9NEIS</name>
<dbReference type="AlphaFoldDB" id="A0A376BUZ8"/>
<evidence type="ECO:0000313" key="1">
    <source>
        <dbReference type="EMBL" id="SSY80817.1"/>
    </source>
</evidence>
<keyword evidence="2" id="KW-1185">Reference proteome</keyword>